<keyword evidence="1" id="KW-0732">Signal</keyword>
<evidence type="ECO:0000313" key="3">
    <source>
        <dbReference type="Proteomes" id="UP000002429"/>
    </source>
</evidence>
<dbReference type="EMBL" id="CP000352">
    <property type="protein sequence ID" value="ABF08897.1"/>
    <property type="molecule type" value="Genomic_DNA"/>
</dbReference>
<evidence type="ECO:0000313" key="2">
    <source>
        <dbReference type="EMBL" id="ABF08897.1"/>
    </source>
</evidence>
<gene>
    <name evidence="2" type="ordered locus">Rmet_2018</name>
</gene>
<accession>Q1LLS9</accession>
<keyword evidence="3" id="KW-1185">Reference proteome</keyword>
<feature type="chain" id="PRO_5004193606" evidence="1">
    <location>
        <begin position="20"/>
        <end position="102"/>
    </location>
</feature>
<sequence>MTHSFLALLLATAVATAYASDGDYFASAPTWGGSHIDLYKLPCKSGLGDKIAKQWGGSTPPREGCYSIIGQTVQINWPQADGKTKTHTYYLHQFKDPDDIAY</sequence>
<organism evidence="2 3">
    <name type="scientific">Cupriavidus metallidurans (strain ATCC 43123 / DSM 2839 / NBRC 102507 / CH34)</name>
    <name type="common">Ralstonia metallidurans</name>
    <dbReference type="NCBI Taxonomy" id="266264"/>
    <lineage>
        <taxon>Bacteria</taxon>
        <taxon>Pseudomonadati</taxon>
        <taxon>Pseudomonadota</taxon>
        <taxon>Betaproteobacteria</taxon>
        <taxon>Burkholderiales</taxon>
        <taxon>Burkholderiaceae</taxon>
        <taxon>Cupriavidus</taxon>
    </lineage>
</organism>
<name>Q1LLS9_CUPMC</name>
<proteinExistence type="predicted"/>
<dbReference type="AlphaFoldDB" id="Q1LLS9"/>
<evidence type="ECO:0000256" key="1">
    <source>
        <dbReference type="SAM" id="SignalP"/>
    </source>
</evidence>
<protein>
    <submittedName>
        <fullName evidence="2">Uncharacterized protein</fullName>
    </submittedName>
</protein>
<reference evidence="3" key="1">
    <citation type="journal article" date="2010" name="PLoS ONE">
        <title>The complete genome sequence of Cupriavidus metallidurans strain CH34, a master survivalist in harsh and anthropogenic environments.</title>
        <authorList>
            <person name="Janssen P.J."/>
            <person name="Van Houdt R."/>
            <person name="Moors H."/>
            <person name="Monsieurs P."/>
            <person name="Morin N."/>
            <person name="Michaux A."/>
            <person name="Benotmane M.A."/>
            <person name="Leys N."/>
            <person name="Vallaeys T."/>
            <person name="Lapidus A."/>
            <person name="Monchy S."/>
            <person name="Medigue C."/>
            <person name="Taghavi S."/>
            <person name="McCorkle S."/>
            <person name="Dunn J."/>
            <person name="van der Lelie D."/>
            <person name="Mergeay M."/>
        </authorList>
    </citation>
    <scope>NUCLEOTIDE SEQUENCE [LARGE SCALE GENOMIC DNA]</scope>
    <source>
        <strain evidence="3">ATCC 43123 / DSM 2839 / NBRC 102507 / CH34</strain>
    </source>
</reference>
<dbReference type="RefSeq" id="WP_011516732.1">
    <property type="nucleotide sequence ID" value="NC_007973.1"/>
</dbReference>
<dbReference type="Proteomes" id="UP000002429">
    <property type="component" value="Chromosome"/>
</dbReference>
<feature type="signal peptide" evidence="1">
    <location>
        <begin position="1"/>
        <end position="19"/>
    </location>
</feature>
<dbReference type="HOGENOM" id="CLU_2275136_0_0_4"/>
<dbReference type="STRING" id="266264.Rmet_2018"/>
<dbReference type="KEGG" id="rme:Rmet_2018"/>